<protein>
    <recommendedName>
        <fullName evidence="3">Active regulator of SIRT1</fullName>
    </recommendedName>
    <alternativeName>
        <fullName evidence="5">40S ribosomal protein S19-binding protein 1</fullName>
    </alternativeName>
</protein>
<dbReference type="GO" id="GO:0005730">
    <property type="term" value="C:nucleolus"/>
    <property type="evidence" value="ECO:0007669"/>
    <property type="project" value="UniProtKB-SubCell"/>
</dbReference>
<gene>
    <name evidence="8" type="primary">rps19bp1</name>
</gene>
<evidence type="ECO:0000313" key="8">
    <source>
        <dbReference type="RefSeq" id="XP_030638440.1"/>
    </source>
</evidence>
<dbReference type="RefSeq" id="XP_030638440.1">
    <property type="nucleotide sequence ID" value="XM_030782580.1"/>
</dbReference>
<dbReference type="Proteomes" id="UP000504632">
    <property type="component" value="Chromosome 8"/>
</dbReference>
<dbReference type="Pfam" id="PF15684">
    <property type="entry name" value="AROS"/>
    <property type="match status" value="1"/>
</dbReference>
<evidence type="ECO:0000256" key="5">
    <source>
        <dbReference type="ARBA" id="ARBA00032748"/>
    </source>
</evidence>
<accession>A0A6J2VZE9</accession>
<evidence type="ECO:0000256" key="3">
    <source>
        <dbReference type="ARBA" id="ARBA00016855"/>
    </source>
</evidence>
<dbReference type="GO" id="GO:0019899">
    <property type="term" value="F:enzyme binding"/>
    <property type="evidence" value="ECO:0007669"/>
    <property type="project" value="TreeGrafter"/>
</dbReference>
<evidence type="ECO:0000256" key="6">
    <source>
        <dbReference type="SAM" id="MobiDB-lite"/>
    </source>
</evidence>
<evidence type="ECO:0000256" key="2">
    <source>
        <dbReference type="ARBA" id="ARBA00007318"/>
    </source>
</evidence>
<feature type="compositionally biased region" description="Polar residues" evidence="6">
    <location>
        <begin position="112"/>
        <end position="122"/>
    </location>
</feature>
<sequence>MSASLIRRGLELLSDDIKDTGKDKKKKGKSTQKVQIMDLISSNREGVCKQVRRLQGRSGAGKSKATVKNKHIRSALDEYRKKQKKSHLGSNLEYFLGAKEKTQENNTKKILLQNSGRQSRNQPDVPVKKPQEEKSLFTEEQFQKFQKEYFGNL</sequence>
<dbReference type="GeneID" id="115819041"/>
<keyword evidence="7" id="KW-1185">Reference proteome</keyword>
<dbReference type="InParanoid" id="A0A6J2VZE9"/>
<name>A0A6J2VZE9_CHACN</name>
<dbReference type="PANTHER" id="PTHR31454">
    <property type="entry name" value="ACTIVE REGULATOR OF SIRT1"/>
    <property type="match status" value="1"/>
</dbReference>
<evidence type="ECO:0000256" key="1">
    <source>
        <dbReference type="ARBA" id="ARBA00004604"/>
    </source>
</evidence>
<proteinExistence type="inferred from homology"/>
<dbReference type="FunCoup" id="A0A6J2VZE9">
    <property type="interactions" value="1017"/>
</dbReference>
<feature type="region of interest" description="Disordered" evidence="6">
    <location>
        <begin position="110"/>
        <end position="133"/>
    </location>
</feature>
<dbReference type="CTD" id="91582"/>
<dbReference type="OrthoDB" id="6493910at2759"/>
<comment type="subcellular location">
    <subcellularLocation>
        <location evidence="1">Nucleus</location>
        <location evidence="1">Nucleolus</location>
    </subcellularLocation>
</comment>
<dbReference type="AlphaFoldDB" id="A0A6J2VZE9"/>
<organism evidence="7 8">
    <name type="scientific">Chanos chanos</name>
    <name type="common">Milkfish</name>
    <name type="synonym">Mugil chanos</name>
    <dbReference type="NCBI Taxonomy" id="29144"/>
    <lineage>
        <taxon>Eukaryota</taxon>
        <taxon>Metazoa</taxon>
        <taxon>Chordata</taxon>
        <taxon>Craniata</taxon>
        <taxon>Vertebrata</taxon>
        <taxon>Euteleostomi</taxon>
        <taxon>Actinopterygii</taxon>
        <taxon>Neopterygii</taxon>
        <taxon>Teleostei</taxon>
        <taxon>Ostariophysi</taxon>
        <taxon>Gonorynchiformes</taxon>
        <taxon>Chanidae</taxon>
        <taxon>Chanos</taxon>
    </lineage>
</organism>
<comment type="similarity">
    <text evidence="2">Belongs to the AROS family.</text>
</comment>
<evidence type="ECO:0000256" key="4">
    <source>
        <dbReference type="ARBA" id="ARBA00023242"/>
    </source>
</evidence>
<dbReference type="PRINTS" id="PR02029">
    <property type="entry name" value="ACTREGSIRT1"/>
</dbReference>
<keyword evidence="4" id="KW-0539">Nucleus</keyword>
<reference evidence="8" key="1">
    <citation type="submission" date="2025-08" db="UniProtKB">
        <authorList>
            <consortium name="RefSeq"/>
        </authorList>
    </citation>
    <scope>IDENTIFICATION</scope>
</reference>
<dbReference type="PANTHER" id="PTHR31454:SF2">
    <property type="entry name" value="ACTIVE REGULATOR OF SIRT1"/>
    <property type="match status" value="1"/>
</dbReference>
<evidence type="ECO:0000313" key="7">
    <source>
        <dbReference type="Proteomes" id="UP000504632"/>
    </source>
</evidence>
<dbReference type="InterPro" id="IPR023262">
    <property type="entry name" value="AROS"/>
</dbReference>